<gene>
    <name evidence="3" type="ORF">HMPREF1316_2104</name>
</gene>
<dbReference type="InterPro" id="IPR025877">
    <property type="entry name" value="MobA-like_NTP_Trfase"/>
</dbReference>
<dbReference type="Gene3D" id="1.10.10.10">
    <property type="entry name" value="Winged helix-like DNA-binding domain superfamily/Winged helix DNA-binding domain"/>
    <property type="match status" value="1"/>
</dbReference>
<dbReference type="Proteomes" id="UP000016638">
    <property type="component" value="Unassembled WGS sequence"/>
</dbReference>
<dbReference type="SUPFAM" id="SSF53448">
    <property type="entry name" value="Nucleotide-diphospho-sugar transferases"/>
    <property type="match status" value="1"/>
</dbReference>
<sequence>MTPRTVAYLMDSQGNRAFGPGPYRLLAAVHTEGSLAAAARFLGMSYTKALHILRRAEAGAATPLLVRRTGGEAGGSSTLTEAGEALLARYHLWSDAVAAEGARLKGIAFAGLDETPRLGCVVMASGQARRFGRQKLLEPLGGKPMLEHTLDALADARLETVVVTRSRAVVALCGGRGAWCVIHGGAFQSDTVREGMRALGRRTGYLFVVGDQPLLARQSVARMLDEHAHHPDAIIRLSWQGEAGSPVLFPGWLSPALSALSGDCGGLALLRENPVLCHLVRTVEAASPEELWDIDTPEGLARVDAVCGGDAACGSGTGSRLQGDE</sequence>
<dbReference type="GO" id="GO:0003700">
    <property type="term" value="F:DNA-binding transcription factor activity"/>
    <property type="evidence" value="ECO:0007669"/>
    <property type="project" value="InterPro"/>
</dbReference>
<accession>U2TRM8</accession>
<dbReference type="SUPFAM" id="SSF46785">
    <property type="entry name" value="Winged helix' DNA-binding domain"/>
    <property type="match status" value="1"/>
</dbReference>
<dbReference type="EMBL" id="AWEZ01000037">
    <property type="protein sequence ID" value="ERL09055.1"/>
    <property type="molecule type" value="Genomic_DNA"/>
</dbReference>
<dbReference type="PANTHER" id="PTHR43777">
    <property type="entry name" value="MOLYBDENUM COFACTOR CYTIDYLYLTRANSFERASE"/>
    <property type="match status" value="1"/>
</dbReference>
<proteinExistence type="predicted"/>
<dbReference type="InterPro" id="IPR036390">
    <property type="entry name" value="WH_DNA-bd_sf"/>
</dbReference>
<dbReference type="eggNOG" id="COG2068">
    <property type="taxonomic scope" value="Bacteria"/>
</dbReference>
<name>U2TRM8_9ACTN</name>
<comment type="caution">
    <text evidence="3">The sequence shown here is derived from an EMBL/GenBank/DDBJ whole genome shotgun (WGS) entry which is preliminary data.</text>
</comment>
<keyword evidence="4" id="KW-1185">Reference proteome</keyword>
<dbReference type="eggNOG" id="COG2005">
    <property type="taxonomic scope" value="Bacteria"/>
</dbReference>
<dbReference type="InterPro" id="IPR029044">
    <property type="entry name" value="Nucleotide-diphossugar_trans"/>
</dbReference>
<dbReference type="Pfam" id="PF12804">
    <property type="entry name" value="NTP_transf_3"/>
    <property type="match status" value="1"/>
</dbReference>
<dbReference type="AlphaFoldDB" id="U2TRM8"/>
<dbReference type="OrthoDB" id="9800709at2"/>
<dbReference type="PATRIC" id="fig|1125712.3.peg.872"/>
<dbReference type="PANTHER" id="PTHR43777:SF1">
    <property type="entry name" value="MOLYBDENUM COFACTOR CYTIDYLYLTRANSFERASE"/>
    <property type="match status" value="1"/>
</dbReference>
<organism evidence="3 4">
    <name type="scientific">Olsenella profusa F0195</name>
    <dbReference type="NCBI Taxonomy" id="1125712"/>
    <lineage>
        <taxon>Bacteria</taxon>
        <taxon>Bacillati</taxon>
        <taxon>Actinomycetota</taxon>
        <taxon>Coriobacteriia</taxon>
        <taxon>Coriobacteriales</taxon>
        <taxon>Atopobiaceae</taxon>
        <taxon>Olsenella</taxon>
    </lineage>
</organism>
<evidence type="ECO:0000259" key="2">
    <source>
        <dbReference type="Pfam" id="PF12804"/>
    </source>
</evidence>
<dbReference type="InterPro" id="IPR000847">
    <property type="entry name" value="LysR_HTH_N"/>
</dbReference>
<evidence type="ECO:0000259" key="1">
    <source>
        <dbReference type="Pfam" id="PF00126"/>
    </source>
</evidence>
<dbReference type="Pfam" id="PF00126">
    <property type="entry name" value="HTH_1"/>
    <property type="match status" value="1"/>
</dbReference>
<dbReference type="InterPro" id="IPR036388">
    <property type="entry name" value="WH-like_DNA-bd_sf"/>
</dbReference>
<keyword evidence="3" id="KW-0808">Transferase</keyword>
<dbReference type="STRING" id="1125712.HMPREF1316_2104"/>
<evidence type="ECO:0000313" key="3">
    <source>
        <dbReference type="EMBL" id="ERL09055.1"/>
    </source>
</evidence>
<protein>
    <submittedName>
        <fullName evidence="3">MobA-like NTP transferase domain protein</fullName>
    </submittedName>
</protein>
<dbReference type="Gene3D" id="3.90.550.10">
    <property type="entry name" value="Spore Coat Polysaccharide Biosynthesis Protein SpsA, Chain A"/>
    <property type="match status" value="1"/>
</dbReference>
<reference evidence="3 4" key="1">
    <citation type="submission" date="2013-08" db="EMBL/GenBank/DDBJ databases">
        <authorList>
            <person name="Durkin A.S."/>
            <person name="Haft D.R."/>
            <person name="McCorrison J."/>
            <person name="Torralba M."/>
            <person name="Gillis M."/>
            <person name="Haft D.H."/>
            <person name="Methe B."/>
            <person name="Sutton G."/>
            <person name="Nelson K.E."/>
        </authorList>
    </citation>
    <scope>NUCLEOTIDE SEQUENCE [LARGE SCALE GENOMIC DNA]</scope>
    <source>
        <strain evidence="3 4">F0195</strain>
    </source>
</reference>
<feature type="domain" description="HTH lysR-type" evidence="1">
    <location>
        <begin position="24"/>
        <end position="84"/>
    </location>
</feature>
<feature type="domain" description="MobA-like NTP transferase" evidence="2">
    <location>
        <begin position="120"/>
        <end position="272"/>
    </location>
</feature>
<dbReference type="CDD" id="cd04182">
    <property type="entry name" value="GT_2_like_f"/>
    <property type="match status" value="1"/>
</dbReference>
<dbReference type="GO" id="GO:0016779">
    <property type="term" value="F:nucleotidyltransferase activity"/>
    <property type="evidence" value="ECO:0007669"/>
    <property type="project" value="UniProtKB-ARBA"/>
</dbReference>
<evidence type="ECO:0000313" key="4">
    <source>
        <dbReference type="Proteomes" id="UP000016638"/>
    </source>
</evidence>